<keyword evidence="4" id="KW-0677">Repeat</keyword>
<dbReference type="InterPro" id="IPR002126">
    <property type="entry name" value="Cadherin-like_dom"/>
</dbReference>
<dbReference type="InterPro" id="IPR011042">
    <property type="entry name" value="6-blade_b-propeller_TolB-like"/>
</dbReference>
<evidence type="ECO:0000256" key="8">
    <source>
        <dbReference type="SAM" id="SignalP"/>
    </source>
</evidence>
<evidence type="ECO:0000256" key="4">
    <source>
        <dbReference type="ARBA" id="ARBA00022737"/>
    </source>
</evidence>
<evidence type="ECO:0000256" key="1">
    <source>
        <dbReference type="ARBA" id="ARBA00004138"/>
    </source>
</evidence>
<dbReference type="Gene3D" id="2.60.40.10">
    <property type="entry name" value="Immunoglobulins"/>
    <property type="match status" value="1"/>
</dbReference>
<dbReference type="SUPFAM" id="SSF63829">
    <property type="entry name" value="Calcium-dependent phosphotriesterase"/>
    <property type="match status" value="1"/>
</dbReference>
<feature type="signal peptide" evidence="8">
    <location>
        <begin position="1"/>
        <end position="21"/>
    </location>
</feature>
<dbReference type="Gene3D" id="2.120.10.30">
    <property type="entry name" value="TolB, C-terminal domain"/>
    <property type="match status" value="9"/>
</dbReference>
<dbReference type="PANTHER" id="PTHR13833:SF71">
    <property type="entry name" value="NHL DOMAIN-CONTAINING PROTEIN"/>
    <property type="match status" value="1"/>
</dbReference>
<dbReference type="GO" id="GO:0016020">
    <property type="term" value="C:membrane"/>
    <property type="evidence" value="ECO:0007669"/>
    <property type="project" value="InterPro"/>
</dbReference>
<evidence type="ECO:0000256" key="2">
    <source>
        <dbReference type="ARBA" id="ARBA00004496"/>
    </source>
</evidence>
<gene>
    <name evidence="10" type="ORF">SAMN05216290_1273</name>
</gene>
<evidence type="ECO:0000256" key="5">
    <source>
        <dbReference type="ARBA" id="ARBA00023069"/>
    </source>
</evidence>
<keyword evidence="3" id="KW-0963">Cytoplasm</keyword>
<feature type="domain" description="Cadherin" evidence="9">
    <location>
        <begin position="2370"/>
        <end position="2470"/>
    </location>
</feature>
<evidence type="ECO:0000256" key="7">
    <source>
        <dbReference type="PROSITE-ProRule" id="PRU00504"/>
    </source>
</evidence>
<dbReference type="Pfam" id="PF01436">
    <property type="entry name" value="NHL"/>
    <property type="match status" value="1"/>
</dbReference>
<dbReference type="EMBL" id="FOIR01000001">
    <property type="protein sequence ID" value="SEW01896.1"/>
    <property type="molecule type" value="Genomic_DNA"/>
</dbReference>
<dbReference type="InterPro" id="IPR053879">
    <property type="entry name" value="HYDIN_VesB_CFA65-like_Ig"/>
</dbReference>
<dbReference type="Gene3D" id="2.60.40.60">
    <property type="entry name" value="Cadherins"/>
    <property type="match status" value="4"/>
</dbReference>
<name>A0A1I0NKR2_9BACT</name>
<feature type="domain" description="Cadherin" evidence="9">
    <location>
        <begin position="2270"/>
        <end position="2370"/>
    </location>
</feature>
<feature type="domain" description="Cadherin" evidence="9">
    <location>
        <begin position="2184"/>
        <end position="2270"/>
    </location>
</feature>
<sequence>MPTRLLAAFIILVLGSSNLKSQNSNPPIFTSSPVTVVKDTSYYKYLIEVNDPDGDDFAVQTMELPEWLQFLKTASVRSTRGNPYVDEIRDGDASSATFYRMTSTALDNEGNIYFTEGSTVRVLKVDGSIETIAGGAERGYQNGTGINAKFESLGAIVFAPDSTLMVADERNNAIRNVSREGVVRTFFKGEYGHQDGGFSEAKIGGPMGLAYDSQGNLIFSDMNTYYVRKITPDSLVVTIAGNSIKHCGVNGVPTWCTYIGGNTDGSGDVAKFNYPYKLGVDNNDNIYLLEFGVGSIRKITPDGYVTTLAGGDSNSREIVDGLGSEASFVYPWGITIDSDNNIYVLDNRFVRKVSPEGKVTTLAGEGYDVGGDFNITGGGTLYFHNDHIYVPFEGVIHELELKHKLTGNPRAKAGIYPVGIRATDEFGNSSLHEFEVEVVDENQPKVLEFEVFNDMDTVFGDYFTSRIVFSEKVKNIDPSDFTITGDLTNYEIAPLVQVSNDSIFNIRVDGLVGTGEFTLGLKENNDISDFNNNLLIQEESVLNTEPLFKTDNLAPVITSSVEDASIINDTIYSYPITVVDENLATLDFSASTGLPDWLHILKSNWQIEQLGSGVPGTKGGHLDTAEFYRPSTILVDENRNLYVIRTTYFNKISHKSIVSQIPLYHSVNGEISALDNSGNIIAASFLDGDKPAIFKVSPFGDKQLLAGGKAKGIVDGTNGVASFNNIVDITVAEDGSLYLIDDYLIRKVDVNGVVTTLAGSALGHKDGGGAEAEFFYPQALDISPEGFLVVAESESLRKVSFEGEVTTIGGTVNAYLSKDGDLAEARFYGINEIEISEAGEMFFIEAGVLRYVSASGYVKTLFERDANPFEYLKSLALGPNGELYVIDDNTIKKLTYDFELYGNAINRSGDFDITINVEDNAGFSDSQNISVSVQDVTLPEIDYFNRTSPNQGAGFTKEIVFEVGFSEKVSGVNRDAFELNLDGTVSADIGNVLYETDSAAAKISIIINGGRGNINLSIQEDNEIKDSVGNALGNVSVDNSDERFYFYNDAPRFNGVSQFEVNAGEKFEFQVYPYDRNGHDLEVYEGENWPEGLTLTSRYVTDTEVYADMDGQDNSLFDQPKAIAFDTIGNAFVINAANGQISKISTNKVKTSLVDYSSLKGTPEDLAIDKYGNIYIADSEWNIISKISYSGEVSIYAGKKSESGFANGSLDEARFNGPSGITIDTLGNLYVADQGNHAIRKINTDGVVSTLVGNGSAGYKDGELTSVLLNRPNTISFNNSTGTIYFGEIGNEALRQIEGDSVNTVAGGEISESIVPYGIANVGHRVFFTHGASNAVFELIDSEVVSVSGGEIGDVNGDGDNAKFHRPEGLAYYENALYVADRNNNTLRKVLLTKDLVEGIVDNQAYLYFKLEVVDPMGYKGEKNYSVRIFPSDPPEIHQLNPSTFSNANSNTLFSVYWNKLVIPNEGKIQIRRFEDDSIYKEIDVNSDKISFDENRMEFRESLNLGVAYYILIPDSSFHDGLGQYFKGLREKRDWMFGISDYSGSAPSITSISRYNSKPEVQRRSYVQFSVLFNTDVRINNVDDILINFTGDSARIEGFESRFSSHFVVNVRTFGEGELSIDLKSDGSIVSRSDVSYDGKVYYKENYIIKNEAPEFEIQTNAQIVDTVNYSAPIHVSDVERDGVTLESISLPEWIDMVDDTVYTVSTYLGPIENQDLLITGDRDFGNNEAEIVSDLNNPRMTAIGADGTVYSINSYGISVASLDTSYFLSITGGFTDGPIEEAGFRTVTGIDVDELGNIYVVDQNQKALRKIDVDGNVTTLAGSQEYGNADGVGADARFQWITEIKVVNSDSILIGDYNLLRLVKSNGEVSTLAGKVNFSSNLEGPGLEVGLGKIIGLDVDSKSNIYIVDGEYDNIKKYDSEGNITIVAGNKELYRGEVLDDRDGALDSAVFRSPYDITFNDRDRKLYISSSQPSVIRTIDLEDQVVQTIAGSKNYFFSGFKDGNGIEALFNYPREIMSYNGDVYVRENSRIRKITANKKLVGNPVGQLGVHRVVLKATDHAGASTVQEFNIEVVRVIQSENIQVQPVSDIFKKEDFEAFQIQLDEVFITSLESMNYSVLGATNVNVTIQGGKLTFSSKEDIYGEDDLIIIAESGNESASVEFKLFIESVNDSPTNINLSNLGIAENSPINTVIGVLTTDDVDGGSHTYTIMEGSELVTLKEGELLANSVFDFETTDELVVRIKSQDLDGAFYEKEFVLSITDVNEKPLSLVLESYSLSENNKIGDVFAKIISEDPDYDDTYFYTLVEGEGDADNSLFEVDGENLLAQTVFDFETKNEYRIRLRVTDEAGLFHEEQMTLSVLDVNEKPLSLVLESYSLSENNKIGDVFSKIISEDPDYDDTYFYTLVEGEGDADNSLFEVDGENLLVQTVFDFETKNEYRIRLRVTDEVGLFHEEQMTLSVLDVNEKPSSLVLESYSLSENNKIGDVFAKIISEDPDYDDTYFYTLVEGEGDADNSLFEVDGENLLAQTVFDFETKNEYRIRLRVTDEVGLFHEEQMTLNILDVPEAVLGETPETLDFGIVEEGSQVQKTLSIENTGSADLLIESIIASSGFEVDWSVGTLIPGESLGLVVTFTPMEAILYEGSLEIVYSGGTRLISLSGEGEIVTGFDIEISELQDMFNVYPTPSANVVFMEVDNLVLPNVKLIELRSIEGRLLQVWGRPSLLNELDLSNYTEGVYLVRAVLENGTVSKKVIIAR</sequence>
<dbReference type="GeneID" id="99986004"/>
<dbReference type="InterPro" id="IPR001258">
    <property type="entry name" value="NHL_repeat"/>
</dbReference>
<dbReference type="GO" id="GO:0005737">
    <property type="term" value="C:cytoplasm"/>
    <property type="evidence" value="ECO:0007669"/>
    <property type="project" value="UniProtKB-SubCell"/>
</dbReference>
<evidence type="ECO:0000256" key="3">
    <source>
        <dbReference type="ARBA" id="ARBA00022490"/>
    </source>
</evidence>
<feature type="repeat" description="NHL" evidence="7">
    <location>
        <begin position="1215"/>
        <end position="1245"/>
    </location>
</feature>
<dbReference type="GO" id="GO:0007156">
    <property type="term" value="P:homophilic cell adhesion via plasma membrane adhesion molecules"/>
    <property type="evidence" value="ECO:0007669"/>
    <property type="project" value="InterPro"/>
</dbReference>
<keyword evidence="6" id="KW-0966">Cell projection</keyword>
<dbReference type="PROSITE" id="PS51125">
    <property type="entry name" value="NHL"/>
    <property type="match status" value="1"/>
</dbReference>
<dbReference type="SUPFAM" id="SSF101898">
    <property type="entry name" value="NHL repeat"/>
    <property type="match status" value="3"/>
</dbReference>
<dbReference type="NCBIfam" id="NF012200">
    <property type="entry name" value="choice_anch_D"/>
    <property type="match status" value="1"/>
</dbReference>
<evidence type="ECO:0000256" key="6">
    <source>
        <dbReference type="ARBA" id="ARBA00023273"/>
    </source>
</evidence>
<feature type="domain" description="Cadherin" evidence="9">
    <location>
        <begin position="2470"/>
        <end position="2575"/>
    </location>
</feature>
<comment type="subcellular location">
    <subcellularLocation>
        <location evidence="1">Cell projection</location>
        <location evidence="1">Cilium</location>
    </subcellularLocation>
    <subcellularLocation>
        <location evidence="2">Cytoplasm</location>
    </subcellularLocation>
</comment>
<keyword evidence="5" id="KW-0969">Cilium</keyword>
<dbReference type="SUPFAM" id="SSF49313">
    <property type="entry name" value="Cadherin-like"/>
    <property type="match status" value="4"/>
</dbReference>
<dbReference type="Pfam" id="PF22544">
    <property type="entry name" value="HYDIN_VesB_CFA65-like_Ig"/>
    <property type="match status" value="1"/>
</dbReference>
<dbReference type="InterPro" id="IPR013783">
    <property type="entry name" value="Ig-like_fold"/>
</dbReference>
<accession>A0A1I0NKR2</accession>
<dbReference type="PROSITE" id="PS50268">
    <property type="entry name" value="CADHERIN_2"/>
    <property type="match status" value="4"/>
</dbReference>
<evidence type="ECO:0000313" key="11">
    <source>
        <dbReference type="Proteomes" id="UP000199437"/>
    </source>
</evidence>
<feature type="chain" id="PRO_5011571697" evidence="8">
    <location>
        <begin position="22"/>
        <end position="2756"/>
    </location>
</feature>
<dbReference type="InterPro" id="IPR026444">
    <property type="entry name" value="Secre_tail"/>
</dbReference>
<dbReference type="GO" id="GO:0005509">
    <property type="term" value="F:calcium ion binding"/>
    <property type="evidence" value="ECO:0007669"/>
    <property type="project" value="InterPro"/>
</dbReference>
<dbReference type="NCBIfam" id="TIGR04183">
    <property type="entry name" value="Por_Secre_tail"/>
    <property type="match status" value="1"/>
</dbReference>
<proteinExistence type="predicted"/>
<dbReference type="CDD" id="cd11304">
    <property type="entry name" value="Cadherin_repeat"/>
    <property type="match status" value="4"/>
</dbReference>
<dbReference type="InterPro" id="IPR015919">
    <property type="entry name" value="Cadherin-like_sf"/>
</dbReference>
<reference evidence="11" key="1">
    <citation type="submission" date="2016-10" db="EMBL/GenBank/DDBJ databases">
        <authorList>
            <person name="Varghese N."/>
            <person name="Submissions S."/>
        </authorList>
    </citation>
    <scope>NUCLEOTIDE SEQUENCE [LARGE SCALE GENOMIC DNA]</scope>
    <source>
        <strain evidence="11">CGMCC 1.12402</strain>
    </source>
</reference>
<dbReference type="Proteomes" id="UP000199437">
    <property type="component" value="Unassembled WGS sequence"/>
</dbReference>
<dbReference type="RefSeq" id="WP_090257670.1">
    <property type="nucleotide sequence ID" value="NZ_FOIR01000001.1"/>
</dbReference>
<dbReference type="OrthoDB" id="791543at2"/>
<evidence type="ECO:0000259" key="9">
    <source>
        <dbReference type="PROSITE" id="PS50268"/>
    </source>
</evidence>
<keyword evidence="11" id="KW-1185">Reference proteome</keyword>
<keyword evidence="8" id="KW-0732">Signal</keyword>
<dbReference type="STRING" id="1267423.SAMN05216290_1273"/>
<dbReference type="SMART" id="SM00112">
    <property type="entry name" value="CA"/>
    <property type="match status" value="4"/>
</dbReference>
<dbReference type="PANTHER" id="PTHR13833">
    <property type="match status" value="1"/>
</dbReference>
<protein>
    <submittedName>
        <fullName evidence="10">Por secretion system C-terminal sorting domain-containing protein</fullName>
    </submittedName>
</protein>
<evidence type="ECO:0000313" key="10">
    <source>
        <dbReference type="EMBL" id="SEW01896.1"/>
    </source>
</evidence>
<organism evidence="10 11">
    <name type="scientific">Roseivirga pacifica</name>
    <dbReference type="NCBI Taxonomy" id="1267423"/>
    <lineage>
        <taxon>Bacteria</taxon>
        <taxon>Pseudomonadati</taxon>
        <taxon>Bacteroidota</taxon>
        <taxon>Cytophagia</taxon>
        <taxon>Cytophagales</taxon>
        <taxon>Roseivirgaceae</taxon>
        <taxon>Roseivirga</taxon>
    </lineage>
</organism>